<dbReference type="InterPro" id="IPR032675">
    <property type="entry name" value="LRR_dom_sf"/>
</dbReference>
<feature type="compositionally biased region" description="Polar residues" evidence="2">
    <location>
        <begin position="306"/>
        <end position="316"/>
    </location>
</feature>
<feature type="region of interest" description="Disordered" evidence="2">
    <location>
        <begin position="169"/>
        <end position="198"/>
    </location>
</feature>
<sequence length="1117" mass="121890">MKEGKCTGCTTDEEDGHSQDGNGSLGKDFGNASEGLSLDPVIRDTLMKRAEAEAAQWQMDEDTASARAFKDKQAVNKKKPFPSSLALPSPKNILGANPRLQDTISEPKQPDDQEEVMKIVADQASLAVAEYLNAKEDLQNQETPDTANNHLMQLVMEINEAAKMGKFATNHARGSSSSKENAESNCDNSNGNTNHTMDSAMKTLTAGNVARMSNTPQSHQLSFFQKGKTCAANMPAKGSATAQIMLKENELFKQEEHRNSASYNMDLLQMATEINEAAKMEKFETAADSGNDPNRQCAELAVQPESIPQRQPQSSRPGAYKGVPGEALQRANTLRFSLVGAGATGQGEPLVQIPDNASALAEPHDAGLPSVDTNHNIPSRNDTQLAVANLVLEDPEEEQTRPAADPVDLQHVQQREQKRKKQRLTFILFFVMLIIVAAVIVGAVAGTQKKEPAVVVFLSTDAPTVYGSITPSEAPSSAPTGSLDILLDSLPDYTLASINNGSETPQWKAWQWLVNHQNITNLPEWRKMQLFAMSTFFYSFEGENWWRPVRDRWMDDTKEECLWFSRGFGFFVDGKFDEFGPPFGILPCDNQGKLTSLNLGNLELEGFLPAVPPEISLLTSLTHLTLLFFGAQMTIADLFPSEFYSMTDLELINIGPTLTGALPTQLGSMTGLLDINVFDCLVTGPIPSELGLLTSMTTMRLNNPYLSGTIPSELWLMTSLKFLLLGYESEMHEQWSLLRGQFPSEVGLLTELTFLAMFNTMMTGSLPSEIALATNLDVLSLTNVSLTQLTGPLPSELGLLTSLEYLELYQNQISGVIPSELGLLTSLHFLHLGDNQLTGPFLSELGKLTGLAMLVLDQNQFTGQVPSELGRLTDLRALTFNENRLMGTISSELGLLTSLGGLRIYHNQFTGPIPTEIGLMTSLTFLGLHNNDLTGALPSQLNASMGLRLYGNRFSGTVPEHLCALLRCDCSLNETPPVSTCADLTESPPDWPGRFPTRGADVMINIQTDDFPDELSWVWQKGTNVTGGWDTLESGGPLEIKNYLYSSLFPVNTDTAYRLVVSDSFGDGVYIPAWITLTATNETVLYSLVAGEAFSEITIDILVGADGSLDITNSTTL</sequence>
<gene>
    <name evidence="4" type="ORF">SEMRO_593_G172321.1</name>
</gene>
<feature type="compositionally biased region" description="Polar residues" evidence="2">
    <location>
        <begin position="172"/>
        <end position="197"/>
    </location>
</feature>
<dbReference type="Pfam" id="PF00560">
    <property type="entry name" value="LRR_1"/>
    <property type="match status" value="1"/>
</dbReference>
<evidence type="ECO:0000256" key="2">
    <source>
        <dbReference type="SAM" id="MobiDB-lite"/>
    </source>
</evidence>
<feature type="region of interest" description="Disordered" evidence="2">
    <location>
        <begin position="303"/>
        <end position="322"/>
    </location>
</feature>
<dbReference type="PANTHER" id="PTHR48004:SF59">
    <property type="entry name" value="LEUCINE-RICH REPEAT-CONTAINING N-TERMINAL PLANT-TYPE DOMAIN-CONTAINING PROTEIN"/>
    <property type="match status" value="1"/>
</dbReference>
<dbReference type="PANTHER" id="PTHR48004">
    <property type="entry name" value="OS01G0149700 PROTEIN"/>
    <property type="match status" value="1"/>
</dbReference>
<keyword evidence="3" id="KW-0472">Membrane</keyword>
<proteinExistence type="predicted"/>
<protein>
    <recommendedName>
        <fullName evidence="6">L domain-like protein</fullName>
    </recommendedName>
</protein>
<feature type="region of interest" description="Disordered" evidence="2">
    <location>
        <begin position="395"/>
        <end position="414"/>
    </location>
</feature>
<organism evidence="4 5">
    <name type="scientific">Seminavis robusta</name>
    <dbReference type="NCBI Taxonomy" id="568900"/>
    <lineage>
        <taxon>Eukaryota</taxon>
        <taxon>Sar</taxon>
        <taxon>Stramenopiles</taxon>
        <taxon>Ochrophyta</taxon>
        <taxon>Bacillariophyta</taxon>
        <taxon>Bacillariophyceae</taxon>
        <taxon>Bacillariophycidae</taxon>
        <taxon>Naviculales</taxon>
        <taxon>Naviculaceae</taxon>
        <taxon>Seminavis</taxon>
    </lineage>
</organism>
<evidence type="ECO:0000256" key="1">
    <source>
        <dbReference type="ARBA" id="ARBA00022737"/>
    </source>
</evidence>
<evidence type="ECO:0000313" key="5">
    <source>
        <dbReference type="Proteomes" id="UP001153069"/>
    </source>
</evidence>
<dbReference type="EMBL" id="CAICTM010000592">
    <property type="protein sequence ID" value="CAB9513468.1"/>
    <property type="molecule type" value="Genomic_DNA"/>
</dbReference>
<dbReference type="FunFam" id="3.80.10.10:FF:000383">
    <property type="entry name" value="Leucine-rich repeat receptor protein kinase EMS1"/>
    <property type="match status" value="1"/>
</dbReference>
<feature type="region of interest" description="Disordered" evidence="2">
    <location>
        <begin position="68"/>
        <end position="112"/>
    </location>
</feature>
<evidence type="ECO:0000256" key="3">
    <source>
        <dbReference type="SAM" id="Phobius"/>
    </source>
</evidence>
<dbReference type="InterPro" id="IPR001611">
    <property type="entry name" value="Leu-rich_rpt"/>
</dbReference>
<dbReference type="SUPFAM" id="SSF52047">
    <property type="entry name" value="RNI-like"/>
    <property type="match status" value="1"/>
</dbReference>
<feature type="transmembrane region" description="Helical" evidence="3">
    <location>
        <begin position="424"/>
        <end position="445"/>
    </location>
</feature>
<keyword evidence="3" id="KW-0812">Transmembrane</keyword>
<name>A0A9N8E2V2_9STRA</name>
<evidence type="ECO:0008006" key="6">
    <source>
        <dbReference type="Google" id="ProtNLM"/>
    </source>
</evidence>
<keyword evidence="5" id="KW-1185">Reference proteome</keyword>
<evidence type="ECO:0000313" key="4">
    <source>
        <dbReference type="EMBL" id="CAB9513468.1"/>
    </source>
</evidence>
<dbReference type="InterPro" id="IPR052941">
    <property type="entry name" value="StomDev_PlantInt_Reg"/>
</dbReference>
<keyword evidence="3" id="KW-1133">Transmembrane helix</keyword>
<feature type="region of interest" description="Disordered" evidence="2">
    <location>
        <begin position="1"/>
        <end position="36"/>
    </location>
</feature>
<dbReference type="AlphaFoldDB" id="A0A9N8E2V2"/>
<accession>A0A9N8E2V2</accession>
<comment type="caution">
    <text evidence="4">The sequence shown here is derived from an EMBL/GenBank/DDBJ whole genome shotgun (WGS) entry which is preliminary data.</text>
</comment>
<dbReference type="Gene3D" id="3.80.10.10">
    <property type="entry name" value="Ribonuclease Inhibitor"/>
    <property type="match status" value="3"/>
</dbReference>
<dbReference type="OrthoDB" id="69127at2759"/>
<keyword evidence="1" id="KW-0677">Repeat</keyword>
<reference evidence="4" key="1">
    <citation type="submission" date="2020-06" db="EMBL/GenBank/DDBJ databases">
        <authorList>
            <consortium name="Plant Systems Biology data submission"/>
        </authorList>
    </citation>
    <scope>NUCLEOTIDE SEQUENCE</scope>
    <source>
        <strain evidence="4">D6</strain>
    </source>
</reference>
<dbReference type="Proteomes" id="UP001153069">
    <property type="component" value="Unassembled WGS sequence"/>
</dbReference>